<keyword evidence="2" id="KW-1185">Reference proteome</keyword>
<gene>
    <name evidence="1" type="ORF">AAV94_13555</name>
</gene>
<dbReference type="RefSeq" id="WP_046742757.1">
    <property type="nucleotide sequence ID" value="NZ_LBNQ01000041.1"/>
</dbReference>
<evidence type="ECO:0000313" key="1">
    <source>
        <dbReference type="EMBL" id="KKW66782.1"/>
    </source>
</evidence>
<dbReference type="OrthoDB" id="6879702at2"/>
<comment type="caution">
    <text evidence="1">The sequence shown here is derived from an EMBL/GenBank/DDBJ whole genome shotgun (WGS) entry which is preliminary data.</text>
</comment>
<dbReference type="Proteomes" id="UP000050580">
    <property type="component" value="Unassembled WGS sequence"/>
</dbReference>
<sequence length="133" mass="14679">MSLALYIVVDAIDPGFDVFVEGKAIAQAADEIDALCEEVGLPLLDSFVGQEADALERFEDDAGEDDEDDTADTGQWFDAADGVAWVQAVIDLIQEQPDALEDPEGVLQDLNDIQHVLELTQAARLRWHFAWDF</sequence>
<protein>
    <submittedName>
        <fullName evidence="1">Uncharacterized protein</fullName>
    </submittedName>
</protein>
<proteinExistence type="predicted"/>
<name>A0A0U1PW64_9BURK</name>
<organism evidence="1 2">
    <name type="scientific">Lampropedia cohaerens</name>
    <dbReference type="NCBI Taxonomy" id="1610491"/>
    <lineage>
        <taxon>Bacteria</taxon>
        <taxon>Pseudomonadati</taxon>
        <taxon>Pseudomonadota</taxon>
        <taxon>Betaproteobacteria</taxon>
        <taxon>Burkholderiales</taxon>
        <taxon>Comamonadaceae</taxon>
        <taxon>Lampropedia</taxon>
    </lineage>
</organism>
<evidence type="ECO:0000313" key="2">
    <source>
        <dbReference type="Proteomes" id="UP000050580"/>
    </source>
</evidence>
<accession>A0A0U1PW64</accession>
<reference evidence="1 2" key="1">
    <citation type="submission" date="2015-05" db="EMBL/GenBank/DDBJ databases">
        <title>Draft genome sequence of Lampropedia sp. CT6, isolated from the microbial mat of a hot water spring, located at Manikaran, India.</title>
        <authorList>
            <person name="Tripathi C."/>
            <person name="Rani P."/>
            <person name="Mahato N.K."/>
            <person name="Lal R."/>
        </authorList>
    </citation>
    <scope>NUCLEOTIDE SEQUENCE [LARGE SCALE GENOMIC DNA]</scope>
    <source>
        <strain evidence="1 2">CT6</strain>
    </source>
</reference>
<dbReference type="STRING" id="1610491.AAV94_13555"/>
<dbReference type="EMBL" id="LBNQ01000041">
    <property type="protein sequence ID" value="KKW66782.1"/>
    <property type="molecule type" value="Genomic_DNA"/>
</dbReference>
<dbReference type="AlphaFoldDB" id="A0A0U1PW64"/>